<dbReference type="Gene3D" id="3.40.50.10540">
    <property type="entry name" value="Crotonobetainyl-coa:carnitine coa-transferase, domain 1"/>
    <property type="match status" value="1"/>
</dbReference>
<keyword evidence="5" id="KW-1185">Reference proteome</keyword>
<dbReference type="RefSeq" id="WP_007112470.1">
    <property type="nucleotide sequence ID" value="NZ_JH393257.1"/>
</dbReference>
<evidence type="ECO:0000256" key="1">
    <source>
        <dbReference type="ARBA" id="ARBA00022679"/>
    </source>
</evidence>
<dbReference type="PANTHER" id="PTHR48207:SF3">
    <property type="entry name" value="SUCCINATE--HYDROXYMETHYLGLUTARATE COA-TRANSFERASE"/>
    <property type="match status" value="1"/>
</dbReference>
<sequence length="405" mass="44375">MRQQNTPTPLPLENIKVLELGQLIAGPYCGQVLADFGANVVKVEPPGKGDAMRQWGEADRVSGDPLWWNVIGRNKQSLTLDLRQPRGQDVLRQLAKHADVIIENFRPGTMERWGLSYEELSRHNPKLVMVRVTGFGQDGPYATRAGFASVCEAMGGLRYLSGYPDRPPVRVGISIGDTLAGLHAALGTMMALHQRERSGQGQVVDSSIFESVLAMMESLIPEYARAGKVRERSGSFLPKIAPSNAYPARDGRDVIIGANQDTVFRRLCEAMGQPRLADHPDYATHRARGENQQAIDDLVAAWTQQHDASHIVDILAEAGVPAGLVFRAPDMLDDPHFQARKSIVEVPDRHGQPLPMQNVFPRLSTTPGSIRSVGPALGEHTHTVLTDWLAFSADTLDALRADNVI</sequence>
<evidence type="ECO:0000313" key="3">
    <source>
        <dbReference type="EMBL" id="OZT75614.1"/>
    </source>
</evidence>
<dbReference type="SUPFAM" id="SSF89796">
    <property type="entry name" value="CoA-transferase family III (CaiB/BaiF)"/>
    <property type="match status" value="1"/>
</dbReference>
<dbReference type="Proteomes" id="UP000005756">
    <property type="component" value="Unassembled WGS sequence"/>
</dbReference>
<keyword evidence="1 3" id="KW-0808">Transferase</keyword>
<name>A0A265E203_9GAMM</name>
<dbReference type="Gene3D" id="3.30.1540.10">
    <property type="entry name" value="formyl-coa transferase, domain 3"/>
    <property type="match status" value="1"/>
</dbReference>
<dbReference type="Proteomes" id="UP000216538">
    <property type="component" value="Unassembled WGS sequence"/>
</dbReference>
<reference evidence="2 4" key="1">
    <citation type="submission" date="2011-10" db="EMBL/GenBank/DDBJ databases">
        <authorList>
            <person name="Quillaguamn J."/>
            <person name="Guzmn D."/>
            <person name="Balderrama-Subieta A."/>
            <person name="Cardona-Ortuo C."/>
            <person name="Guevara-Martnez M."/>
            <person name="Callisaya-Quispe N."/>
        </authorList>
    </citation>
    <scope>NUCLEOTIDE SEQUENCE [LARGE SCALE GENOMIC DNA]</scope>
    <source>
        <strain evidence="2 4">LC1</strain>
    </source>
</reference>
<dbReference type="InterPro" id="IPR050483">
    <property type="entry name" value="CoA-transferase_III_domain"/>
</dbReference>
<reference evidence="3 5" key="2">
    <citation type="submission" date="2017-07" db="EMBL/GenBank/DDBJ databases">
        <title>Shotgun whole genome sequences of three halophilic bacterial isolates.</title>
        <authorList>
            <person name="Pozzo T."/>
            <person name="Higdon S.M."/>
            <person name="Quillaguaman J."/>
        </authorList>
    </citation>
    <scope>NUCLEOTIDE SEQUENCE [LARGE SCALE GENOMIC DNA]</scope>
    <source>
        <strain evidence="3 5">LC1</strain>
    </source>
</reference>
<dbReference type="EMBL" id="NPEY01000002">
    <property type="protein sequence ID" value="OZT75614.1"/>
    <property type="molecule type" value="Genomic_DNA"/>
</dbReference>
<dbReference type="Pfam" id="PF02515">
    <property type="entry name" value="CoA_transf_3"/>
    <property type="match status" value="1"/>
</dbReference>
<proteinExistence type="predicted"/>
<dbReference type="InterPro" id="IPR003673">
    <property type="entry name" value="CoA-Trfase_fam_III"/>
</dbReference>
<dbReference type="OrthoDB" id="9058532at2"/>
<dbReference type="STRING" id="1072583.KUC_1493"/>
<dbReference type="GO" id="GO:0008410">
    <property type="term" value="F:CoA-transferase activity"/>
    <property type="evidence" value="ECO:0007669"/>
    <property type="project" value="TreeGrafter"/>
</dbReference>
<organism evidence="2 4">
    <name type="scientific">Vreelandella boliviensis LC1</name>
    <dbReference type="NCBI Taxonomy" id="1072583"/>
    <lineage>
        <taxon>Bacteria</taxon>
        <taxon>Pseudomonadati</taxon>
        <taxon>Pseudomonadota</taxon>
        <taxon>Gammaproteobacteria</taxon>
        <taxon>Oceanospirillales</taxon>
        <taxon>Halomonadaceae</taxon>
        <taxon>Vreelandella</taxon>
    </lineage>
</organism>
<accession>A0A265E203</accession>
<gene>
    <name evidence="3" type="ORF">CE457_04275</name>
    <name evidence="2" type="ORF">KUC_1493</name>
</gene>
<evidence type="ECO:0000313" key="4">
    <source>
        <dbReference type="Proteomes" id="UP000005756"/>
    </source>
</evidence>
<dbReference type="AlphaFoldDB" id="A0A265E203"/>
<evidence type="ECO:0000313" key="5">
    <source>
        <dbReference type="Proteomes" id="UP000216538"/>
    </source>
</evidence>
<dbReference type="EMBL" id="JH393257">
    <property type="protein sequence ID" value="EHJ94534.1"/>
    <property type="molecule type" value="Genomic_DNA"/>
</dbReference>
<evidence type="ECO:0000313" key="2">
    <source>
        <dbReference type="EMBL" id="EHJ94534.1"/>
    </source>
</evidence>
<dbReference type="InterPro" id="IPR044855">
    <property type="entry name" value="CoA-Trfase_III_dom3_sf"/>
</dbReference>
<dbReference type="InterPro" id="IPR023606">
    <property type="entry name" value="CoA-Trfase_III_dom_1_sf"/>
</dbReference>
<protein>
    <submittedName>
        <fullName evidence="3">CoA transferase</fullName>
    </submittedName>
</protein>
<dbReference type="PANTHER" id="PTHR48207">
    <property type="entry name" value="SUCCINATE--HYDROXYMETHYLGLUTARATE COA-TRANSFERASE"/>
    <property type="match status" value="1"/>
</dbReference>